<name>A0ACB1AHK7_MELEN</name>
<keyword evidence="2" id="KW-1185">Reference proteome</keyword>
<gene>
    <name evidence="1" type="ORF">MENTE1834_LOCUS38295</name>
</gene>
<protein>
    <submittedName>
        <fullName evidence="1">Uncharacterized protein</fullName>
    </submittedName>
</protein>
<dbReference type="EMBL" id="CAVMJV010000082">
    <property type="protein sequence ID" value="CAK5090506.1"/>
    <property type="molecule type" value="Genomic_DNA"/>
</dbReference>
<accession>A0ACB1AHK7</accession>
<organism evidence="1 2">
    <name type="scientific">Meloidogyne enterolobii</name>
    <name type="common">Root-knot nematode worm</name>
    <name type="synonym">Meloidogyne mayaguensis</name>
    <dbReference type="NCBI Taxonomy" id="390850"/>
    <lineage>
        <taxon>Eukaryota</taxon>
        <taxon>Metazoa</taxon>
        <taxon>Ecdysozoa</taxon>
        <taxon>Nematoda</taxon>
        <taxon>Chromadorea</taxon>
        <taxon>Rhabditida</taxon>
        <taxon>Tylenchina</taxon>
        <taxon>Tylenchomorpha</taxon>
        <taxon>Tylenchoidea</taxon>
        <taxon>Meloidogynidae</taxon>
        <taxon>Meloidogyninae</taxon>
        <taxon>Meloidogyne</taxon>
    </lineage>
</organism>
<dbReference type="Proteomes" id="UP001497535">
    <property type="component" value="Unassembled WGS sequence"/>
</dbReference>
<proteinExistence type="predicted"/>
<sequence length="159" mass="18322">MVYETCYRLRTMGLLDKNLTDDAVVQGYEAGIERGIYKVMAKMGISTLHSYKGAQIFEIVGLGREVVDKCFTNSLFRLGVADFETLVLEAIRRHRIAYPNVPNRDLYLYDDRKVFLSPEIYHWRDGGEKHVNEVNIAKLQVINSKEILNFTFKGCCSFK</sequence>
<evidence type="ECO:0000313" key="1">
    <source>
        <dbReference type="EMBL" id="CAK5090506.1"/>
    </source>
</evidence>
<evidence type="ECO:0000313" key="2">
    <source>
        <dbReference type="Proteomes" id="UP001497535"/>
    </source>
</evidence>
<reference evidence="1" key="1">
    <citation type="submission" date="2023-11" db="EMBL/GenBank/DDBJ databases">
        <authorList>
            <person name="Poullet M."/>
        </authorList>
    </citation>
    <scope>NUCLEOTIDE SEQUENCE</scope>
    <source>
        <strain evidence="1">E1834</strain>
    </source>
</reference>
<comment type="caution">
    <text evidence="1">The sequence shown here is derived from an EMBL/GenBank/DDBJ whole genome shotgun (WGS) entry which is preliminary data.</text>
</comment>